<dbReference type="Proteomes" id="UP000232587">
    <property type="component" value="Unassembled WGS sequence"/>
</dbReference>
<feature type="compositionally biased region" description="Low complexity" evidence="1">
    <location>
        <begin position="26"/>
        <end position="41"/>
    </location>
</feature>
<organism evidence="2 3">
    <name type="scientific">Novosphingobium kunmingense</name>
    <dbReference type="NCBI Taxonomy" id="1211806"/>
    <lineage>
        <taxon>Bacteria</taxon>
        <taxon>Pseudomonadati</taxon>
        <taxon>Pseudomonadota</taxon>
        <taxon>Alphaproteobacteria</taxon>
        <taxon>Sphingomonadales</taxon>
        <taxon>Sphingomonadaceae</taxon>
        <taxon>Novosphingobium</taxon>
    </lineage>
</organism>
<keyword evidence="3" id="KW-1185">Reference proteome</keyword>
<feature type="compositionally biased region" description="Pro residues" evidence="1">
    <location>
        <begin position="42"/>
        <end position="72"/>
    </location>
</feature>
<accession>A0A2N0I465</accession>
<proteinExistence type="predicted"/>
<evidence type="ECO:0000313" key="3">
    <source>
        <dbReference type="Proteomes" id="UP000232587"/>
    </source>
</evidence>
<dbReference type="PROSITE" id="PS51257">
    <property type="entry name" value="PROKAR_LIPOPROTEIN"/>
    <property type="match status" value="1"/>
</dbReference>
<reference evidence="2 3" key="1">
    <citation type="submission" date="2017-11" db="EMBL/GenBank/DDBJ databases">
        <title>Genomic Encyclopedia of Type Strains, Phase III (KMG-III): the genomes of soil and plant-associated and newly described type strains.</title>
        <authorList>
            <person name="Whitman W."/>
        </authorList>
    </citation>
    <scope>NUCLEOTIDE SEQUENCE [LARGE SCALE GENOMIC DNA]</scope>
    <source>
        <strain evidence="2 3">CGMCC 1.12274</strain>
    </source>
</reference>
<dbReference type="EMBL" id="PHUF01000002">
    <property type="protein sequence ID" value="PKB25946.1"/>
    <property type="molecule type" value="Genomic_DNA"/>
</dbReference>
<dbReference type="AlphaFoldDB" id="A0A2N0I465"/>
<feature type="region of interest" description="Disordered" evidence="1">
    <location>
        <begin position="17"/>
        <end position="82"/>
    </location>
</feature>
<protein>
    <submittedName>
        <fullName evidence="2">Putative membrane protein</fullName>
    </submittedName>
</protein>
<sequence length="172" mass="18031">MHRGVAALAAVAVAGCTPPATNDKGAPTSAAPDASPGAATPTPTPTATPRPAPTPTPRPTPTPLATPTPTPSPEAEKGLQALGTEPFWSVEISPKWVLKYVTPDMLNGVVVPSLERREGDIIRYVARFNGKPFTLTFTPAKCSDGMSDVVYPYDVVFVHSGRTDKGCGRPRK</sequence>
<evidence type="ECO:0000256" key="1">
    <source>
        <dbReference type="SAM" id="MobiDB-lite"/>
    </source>
</evidence>
<comment type="caution">
    <text evidence="2">The sequence shown here is derived from an EMBL/GenBank/DDBJ whole genome shotgun (WGS) entry which is preliminary data.</text>
</comment>
<dbReference type="OrthoDB" id="5489750at2"/>
<name>A0A2N0I465_9SPHN</name>
<gene>
    <name evidence="2" type="ORF">B0I00_1154</name>
</gene>
<evidence type="ECO:0000313" key="2">
    <source>
        <dbReference type="EMBL" id="PKB25946.1"/>
    </source>
</evidence>
<dbReference type="RefSeq" id="WP_157812476.1">
    <property type="nucleotide sequence ID" value="NZ_PHUF01000002.1"/>
</dbReference>